<dbReference type="Proteomes" id="UP000257109">
    <property type="component" value="Unassembled WGS sequence"/>
</dbReference>
<feature type="non-terminal residue" evidence="1">
    <location>
        <position position="1"/>
    </location>
</feature>
<reference evidence="1" key="1">
    <citation type="submission" date="2018-05" db="EMBL/GenBank/DDBJ databases">
        <title>Draft genome of Mucuna pruriens seed.</title>
        <authorList>
            <person name="Nnadi N.E."/>
            <person name="Vos R."/>
            <person name="Hasami M.H."/>
            <person name="Devisetty U.K."/>
            <person name="Aguiy J.C."/>
        </authorList>
    </citation>
    <scope>NUCLEOTIDE SEQUENCE [LARGE SCALE GENOMIC DNA]</scope>
    <source>
        <strain evidence="1">JCA_2017</strain>
    </source>
</reference>
<evidence type="ECO:0000313" key="2">
    <source>
        <dbReference type="Proteomes" id="UP000257109"/>
    </source>
</evidence>
<keyword evidence="2" id="KW-1185">Reference proteome</keyword>
<gene>
    <name evidence="1" type="ORF">CR513_45017</name>
</gene>
<dbReference type="AlphaFoldDB" id="A0A371FA31"/>
<name>A0A371FA31_MUCPR</name>
<comment type="caution">
    <text evidence="1">The sequence shown here is derived from an EMBL/GenBank/DDBJ whole genome shotgun (WGS) entry which is preliminary data.</text>
</comment>
<evidence type="ECO:0000313" key="1">
    <source>
        <dbReference type="EMBL" id="RDX75141.1"/>
    </source>
</evidence>
<sequence>MRSRIIGIPMLREGSNMMNIDFITLSNQRTLLNEHRSHAHKPKVSPLNPIVVTNPKMPTIRTTWCNETMLDLKQKLENSCCKLNLALSCFFRRFRLVEDIPLSSLRKTTNLTQDL</sequence>
<organism evidence="1 2">
    <name type="scientific">Mucuna pruriens</name>
    <name type="common">Velvet bean</name>
    <name type="synonym">Dolichos pruriens</name>
    <dbReference type="NCBI Taxonomy" id="157652"/>
    <lineage>
        <taxon>Eukaryota</taxon>
        <taxon>Viridiplantae</taxon>
        <taxon>Streptophyta</taxon>
        <taxon>Embryophyta</taxon>
        <taxon>Tracheophyta</taxon>
        <taxon>Spermatophyta</taxon>
        <taxon>Magnoliopsida</taxon>
        <taxon>eudicotyledons</taxon>
        <taxon>Gunneridae</taxon>
        <taxon>Pentapetalae</taxon>
        <taxon>rosids</taxon>
        <taxon>fabids</taxon>
        <taxon>Fabales</taxon>
        <taxon>Fabaceae</taxon>
        <taxon>Papilionoideae</taxon>
        <taxon>50 kb inversion clade</taxon>
        <taxon>NPAAA clade</taxon>
        <taxon>indigoferoid/millettioid clade</taxon>
        <taxon>Phaseoleae</taxon>
        <taxon>Mucuna</taxon>
    </lineage>
</organism>
<accession>A0A371FA31</accession>
<proteinExistence type="predicted"/>
<dbReference type="EMBL" id="QJKJ01009931">
    <property type="protein sequence ID" value="RDX75141.1"/>
    <property type="molecule type" value="Genomic_DNA"/>
</dbReference>
<protein>
    <submittedName>
        <fullName evidence="1">Uncharacterized protein</fullName>
    </submittedName>
</protein>